<comment type="catalytic activity">
    <reaction evidence="14 15">
        <text>beta-D-fructose 6-phosphate + ATP = beta-D-fructose 1,6-bisphosphate + ADP + H(+)</text>
        <dbReference type="Rhea" id="RHEA:16109"/>
        <dbReference type="ChEBI" id="CHEBI:15378"/>
        <dbReference type="ChEBI" id="CHEBI:30616"/>
        <dbReference type="ChEBI" id="CHEBI:32966"/>
        <dbReference type="ChEBI" id="CHEBI:57634"/>
        <dbReference type="ChEBI" id="CHEBI:456216"/>
        <dbReference type="EC" id="2.7.1.11"/>
    </reaction>
</comment>
<evidence type="ECO:0000256" key="9">
    <source>
        <dbReference type="ARBA" id="ARBA00022741"/>
    </source>
</evidence>
<dbReference type="InterPro" id="IPR000023">
    <property type="entry name" value="Phosphofructokinase_dom"/>
</dbReference>
<keyword evidence="7 15" id="KW-0808">Transferase</keyword>
<dbReference type="FunFam" id="3.40.50.460:FF:000002">
    <property type="entry name" value="ATP-dependent 6-phosphofructokinase"/>
    <property type="match status" value="1"/>
</dbReference>
<dbReference type="EMBL" id="CP045875">
    <property type="protein sequence ID" value="QGG46664.1"/>
    <property type="molecule type" value="Genomic_DNA"/>
</dbReference>
<accession>A0A5Q2MW77</accession>
<dbReference type="GO" id="GO:0070095">
    <property type="term" value="F:fructose-6-phosphate binding"/>
    <property type="evidence" value="ECO:0007669"/>
    <property type="project" value="TreeGrafter"/>
</dbReference>
<dbReference type="UniPathway" id="UPA00109">
    <property type="reaction ID" value="UER00182"/>
</dbReference>
<comment type="pathway">
    <text evidence="4 15">Carbohydrate degradation; glycolysis; D-glyceraldehyde 3-phosphate and glycerone phosphate from D-glucose: step 3/4.</text>
</comment>
<keyword evidence="10 15" id="KW-0418">Kinase</keyword>
<keyword evidence="13 15" id="KW-0324">Glycolysis</keyword>
<dbReference type="InterPro" id="IPR022953">
    <property type="entry name" value="ATP_PFK"/>
</dbReference>
<keyword evidence="8 15" id="KW-0479">Metal-binding</keyword>
<feature type="domain" description="Phosphofructokinase" evidence="16">
    <location>
        <begin position="4"/>
        <end position="276"/>
    </location>
</feature>
<dbReference type="PIRSF" id="PIRSF000532">
    <property type="entry name" value="ATP_PFK_prok"/>
    <property type="match status" value="1"/>
</dbReference>
<dbReference type="GO" id="GO:0003872">
    <property type="term" value="F:6-phosphofructokinase activity"/>
    <property type="evidence" value="ECO:0007669"/>
    <property type="project" value="UniProtKB-UniRule"/>
</dbReference>
<dbReference type="GO" id="GO:0030388">
    <property type="term" value="P:fructose 1,6-bisphosphate metabolic process"/>
    <property type="evidence" value="ECO:0007669"/>
    <property type="project" value="TreeGrafter"/>
</dbReference>
<evidence type="ECO:0000256" key="14">
    <source>
        <dbReference type="ARBA" id="ARBA00048070"/>
    </source>
</evidence>
<reference evidence="18" key="1">
    <citation type="submission" date="2019-11" db="EMBL/GenBank/DDBJ databases">
        <title>Genome sequence of Heliorestis convoluta strain HH, an alkaliphilic and minimalistic phototrophic bacterium from a soda lake in Egypt.</title>
        <authorList>
            <person name="Dewey E.D."/>
            <person name="Stokes L.M."/>
            <person name="Burchell B.M."/>
            <person name="Shaffer K.N."/>
            <person name="Huntington A.M."/>
            <person name="Baker J.M."/>
            <person name="Nadendla S."/>
            <person name="Giglio M.G."/>
            <person name="Touchman J.W."/>
            <person name="Blankenship R.E."/>
            <person name="Madigan M.T."/>
            <person name="Sattley W.M."/>
        </authorList>
    </citation>
    <scope>NUCLEOTIDE SEQUENCE [LARGE SCALE GENOMIC DNA]</scope>
    <source>
        <strain evidence="18">HH</strain>
    </source>
</reference>
<dbReference type="GO" id="GO:0005945">
    <property type="term" value="C:6-phosphofructokinase complex"/>
    <property type="evidence" value="ECO:0007669"/>
    <property type="project" value="TreeGrafter"/>
</dbReference>
<feature type="binding site" description="in other chain" evidence="15">
    <location>
        <begin position="214"/>
        <end position="216"/>
    </location>
    <ligand>
        <name>ADP</name>
        <dbReference type="ChEBI" id="CHEBI:456216"/>
        <note>allosteric activator; ligand shared between dimeric partners</note>
    </ligand>
</feature>
<evidence type="ECO:0000256" key="7">
    <source>
        <dbReference type="ARBA" id="ARBA00022679"/>
    </source>
</evidence>
<evidence type="ECO:0000256" key="11">
    <source>
        <dbReference type="ARBA" id="ARBA00022840"/>
    </source>
</evidence>
<evidence type="ECO:0000256" key="10">
    <source>
        <dbReference type="ARBA" id="ARBA00022777"/>
    </source>
</evidence>
<keyword evidence="18" id="KW-1185">Reference proteome</keyword>
<dbReference type="GO" id="GO:0046872">
    <property type="term" value="F:metal ion binding"/>
    <property type="evidence" value="ECO:0007669"/>
    <property type="project" value="UniProtKB-KW"/>
</dbReference>
<evidence type="ECO:0000256" key="15">
    <source>
        <dbReference type="HAMAP-Rule" id="MF_00339"/>
    </source>
</evidence>
<keyword evidence="6 15" id="KW-0021">Allosteric enzyme</keyword>
<dbReference type="InterPro" id="IPR035966">
    <property type="entry name" value="PKF_sf"/>
</dbReference>
<dbReference type="PANTHER" id="PTHR13697:SF4">
    <property type="entry name" value="ATP-DEPENDENT 6-PHOSPHOFRUCTOKINASE"/>
    <property type="match status" value="1"/>
</dbReference>
<organism evidence="17 18">
    <name type="scientific">Heliorestis convoluta</name>
    <dbReference type="NCBI Taxonomy" id="356322"/>
    <lineage>
        <taxon>Bacteria</taxon>
        <taxon>Bacillati</taxon>
        <taxon>Bacillota</taxon>
        <taxon>Clostridia</taxon>
        <taxon>Eubacteriales</taxon>
        <taxon>Heliobacteriaceae</taxon>
        <taxon>Heliorestis</taxon>
    </lineage>
</organism>
<evidence type="ECO:0000256" key="4">
    <source>
        <dbReference type="ARBA" id="ARBA00004679"/>
    </source>
</evidence>
<dbReference type="HAMAP" id="MF_00339">
    <property type="entry name" value="Phosphofructokinase_I_B1"/>
    <property type="match status" value="1"/>
</dbReference>
<evidence type="ECO:0000313" key="18">
    <source>
        <dbReference type="Proteomes" id="UP000366051"/>
    </source>
</evidence>
<feature type="binding site" evidence="15">
    <location>
        <position position="12"/>
    </location>
    <ligand>
        <name>ATP</name>
        <dbReference type="ChEBI" id="CHEBI:30616"/>
    </ligand>
</feature>
<comment type="similarity">
    <text evidence="15">Belongs to the phosphofructokinase type A (PFKA) family. ATP-dependent PFK group I subfamily. Prokaryotic clade 'B1' sub-subfamily.</text>
</comment>
<evidence type="ECO:0000256" key="13">
    <source>
        <dbReference type="ARBA" id="ARBA00023152"/>
    </source>
</evidence>
<feature type="binding site" description="in other chain" evidence="15">
    <location>
        <position position="223"/>
    </location>
    <ligand>
        <name>substrate</name>
        <note>ligand shared between dimeric partners</note>
    </ligand>
</feature>
<comment type="function">
    <text evidence="2 15">Catalyzes the phosphorylation of D-fructose 6-phosphate to fructose 1,6-bisphosphate by ATP, the first committing step of glycolysis.</text>
</comment>
<evidence type="ECO:0000256" key="8">
    <source>
        <dbReference type="ARBA" id="ARBA00022723"/>
    </source>
</evidence>
<feature type="binding site" evidence="15">
    <location>
        <position position="163"/>
    </location>
    <ligand>
        <name>substrate</name>
        <note>ligand shared between dimeric partners</note>
    </ligand>
</feature>
<dbReference type="OrthoDB" id="9802503at2"/>
<dbReference type="NCBIfam" id="TIGR02482">
    <property type="entry name" value="PFKA_ATP"/>
    <property type="match status" value="1"/>
</dbReference>
<dbReference type="KEGG" id="hcv:FTV88_0485"/>
<dbReference type="InterPro" id="IPR012828">
    <property type="entry name" value="PFKA_ATP_prok"/>
</dbReference>
<evidence type="ECO:0000256" key="3">
    <source>
        <dbReference type="ARBA" id="ARBA00004496"/>
    </source>
</evidence>
<feature type="binding site" description="in other chain" evidence="15">
    <location>
        <begin position="186"/>
        <end position="188"/>
    </location>
    <ligand>
        <name>ADP</name>
        <dbReference type="ChEBI" id="CHEBI:456216"/>
        <note>allosteric activator; ligand shared between dimeric partners</note>
    </ligand>
</feature>
<proteinExistence type="inferred from homology"/>
<feature type="binding site" description="in other chain" evidence="15">
    <location>
        <position position="212"/>
    </location>
    <ligand>
        <name>ADP</name>
        <dbReference type="ChEBI" id="CHEBI:456216"/>
        <note>allosteric activator; ligand shared between dimeric partners</note>
    </ligand>
</feature>
<dbReference type="Pfam" id="PF00365">
    <property type="entry name" value="PFK"/>
    <property type="match status" value="1"/>
</dbReference>
<protein>
    <recommendedName>
        <fullName evidence="15">ATP-dependent 6-phosphofructokinase</fullName>
        <shortName evidence="15">ATP-PFK</shortName>
        <shortName evidence="15">Phosphofructokinase</shortName>
        <ecNumber evidence="15">2.7.1.11</ecNumber>
    </recommendedName>
    <alternativeName>
        <fullName evidence="15">Phosphohexokinase</fullName>
    </alternativeName>
</protein>
<keyword evidence="11 15" id="KW-0067">ATP-binding</keyword>
<comment type="caution">
    <text evidence="15">Lacks conserved residue(s) required for the propagation of feature annotation.</text>
</comment>
<dbReference type="PANTHER" id="PTHR13697">
    <property type="entry name" value="PHOSPHOFRUCTOKINASE"/>
    <property type="match status" value="1"/>
</dbReference>
<dbReference type="GO" id="GO:0042802">
    <property type="term" value="F:identical protein binding"/>
    <property type="evidence" value="ECO:0007669"/>
    <property type="project" value="TreeGrafter"/>
</dbReference>
<evidence type="ECO:0000256" key="6">
    <source>
        <dbReference type="ARBA" id="ARBA00022533"/>
    </source>
</evidence>
<dbReference type="SUPFAM" id="SSF53784">
    <property type="entry name" value="Phosphofructokinase"/>
    <property type="match status" value="1"/>
</dbReference>
<feature type="binding site" description="in other chain" evidence="15">
    <location>
        <position position="155"/>
    </location>
    <ligand>
        <name>ADP</name>
        <dbReference type="ChEBI" id="CHEBI:456216"/>
        <note>allosteric activator; ligand shared between dimeric partners</note>
    </ligand>
</feature>
<dbReference type="GO" id="GO:0061621">
    <property type="term" value="P:canonical glycolysis"/>
    <property type="evidence" value="ECO:0007669"/>
    <property type="project" value="TreeGrafter"/>
</dbReference>
<dbReference type="FunFam" id="3.40.50.450:FF:000001">
    <property type="entry name" value="ATP-dependent 6-phosphofructokinase"/>
    <property type="match status" value="1"/>
</dbReference>
<feature type="binding site" evidence="15">
    <location>
        <begin position="103"/>
        <end position="106"/>
    </location>
    <ligand>
        <name>ATP</name>
        <dbReference type="ChEBI" id="CHEBI:30616"/>
    </ligand>
</feature>
<feature type="binding site" evidence="15">
    <location>
        <position position="244"/>
    </location>
    <ligand>
        <name>substrate</name>
        <note>ligand shared between dimeric partners</note>
    </ligand>
</feature>
<dbReference type="Proteomes" id="UP000366051">
    <property type="component" value="Chromosome"/>
</dbReference>
<feature type="binding site" description="in other chain" evidence="15">
    <location>
        <begin position="170"/>
        <end position="172"/>
    </location>
    <ligand>
        <name>substrate</name>
        <note>ligand shared between dimeric partners</note>
    </ligand>
</feature>
<dbReference type="GO" id="GO:0048029">
    <property type="term" value="F:monosaccharide binding"/>
    <property type="evidence" value="ECO:0007669"/>
    <property type="project" value="TreeGrafter"/>
</dbReference>
<feature type="active site" description="Proton acceptor" evidence="15">
    <location>
        <position position="128"/>
    </location>
</feature>
<comment type="activity regulation">
    <text evidence="15">Allosterically activated by ADP and other diphosphonucleosides, and allosterically inhibited by phosphoenolpyruvate.</text>
</comment>
<gene>
    <name evidence="15" type="primary">pfkA</name>
    <name evidence="17" type="ORF">FTV88_0485</name>
</gene>
<feature type="binding site" evidence="15">
    <location>
        <begin position="22"/>
        <end position="26"/>
    </location>
    <ligand>
        <name>ADP</name>
        <dbReference type="ChEBI" id="CHEBI:456216"/>
        <note>allosteric activator; ligand shared between dimeric partners</note>
    </ligand>
</feature>
<dbReference type="Gene3D" id="3.40.50.450">
    <property type="match status" value="1"/>
</dbReference>
<comment type="cofactor">
    <cofactor evidence="1 15">
        <name>Mg(2+)</name>
        <dbReference type="ChEBI" id="CHEBI:18420"/>
    </cofactor>
</comment>
<comment type="subunit">
    <text evidence="15">Homotetramer.</text>
</comment>
<evidence type="ECO:0000256" key="1">
    <source>
        <dbReference type="ARBA" id="ARBA00001946"/>
    </source>
</evidence>
<dbReference type="EC" id="2.7.1.11" evidence="15"/>
<evidence type="ECO:0000256" key="2">
    <source>
        <dbReference type="ARBA" id="ARBA00002659"/>
    </source>
</evidence>
<dbReference type="GO" id="GO:0016208">
    <property type="term" value="F:AMP binding"/>
    <property type="evidence" value="ECO:0007669"/>
    <property type="project" value="TreeGrafter"/>
</dbReference>
<feature type="binding site" evidence="15">
    <location>
        <position position="104"/>
    </location>
    <ligand>
        <name>Mg(2+)</name>
        <dbReference type="ChEBI" id="CHEBI:18420"/>
        <note>catalytic</note>
    </ligand>
</feature>
<dbReference type="AlphaFoldDB" id="A0A5Q2MW77"/>
<dbReference type="RefSeq" id="WP_153724192.1">
    <property type="nucleotide sequence ID" value="NZ_CP045875.1"/>
</dbReference>
<evidence type="ECO:0000313" key="17">
    <source>
        <dbReference type="EMBL" id="QGG46664.1"/>
    </source>
</evidence>
<keyword evidence="12 15" id="KW-0460">Magnesium</keyword>
<comment type="subcellular location">
    <subcellularLocation>
        <location evidence="3 15">Cytoplasm</location>
    </subcellularLocation>
</comment>
<dbReference type="PRINTS" id="PR00476">
    <property type="entry name" value="PHFRCTKINASE"/>
</dbReference>
<keyword evidence="5 15" id="KW-0963">Cytoplasm</keyword>
<dbReference type="InterPro" id="IPR015912">
    <property type="entry name" value="Phosphofructokinase_CS"/>
</dbReference>
<dbReference type="InterPro" id="IPR012003">
    <property type="entry name" value="ATP_PFK_prok-type"/>
</dbReference>
<keyword evidence="9 15" id="KW-0547">Nucleotide-binding</keyword>
<dbReference type="Gene3D" id="3.40.50.460">
    <property type="entry name" value="Phosphofructokinase domain"/>
    <property type="match status" value="1"/>
</dbReference>
<dbReference type="GO" id="GO:0006002">
    <property type="term" value="P:fructose 6-phosphate metabolic process"/>
    <property type="evidence" value="ECO:0007669"/>
    <property type="project" value="UniProtKB-UniRule"/>
</dbReference>
<dbReference type="NCBIfam" id="NF002872">
    <property type="entry name" value="PRK03202.1"/>
    <property type="match status" value="1"/>
</dbReference>
<name>A0A5Q2MW77_9FIRM</name>
<evidence type="ECO:0000256" key="5">
    <source>
        <dbReference type="ARBA" id="ARBA00022490"/>
    </source>
</evidence>
<evidence type="ECO:0000259" key="16">
    <source>
        <dbReference type="Pfam" id="PF00365"/>
    </source>
</evidence>
<feature type="binding site" description="in other chain" evidence="15">
    <location>
        <begin position="126"/>
        <end position="128"/>
    </location>
    <ligand>
        <name>substrate</name>
        <note>ligand shared between dimeric partners</note>
    </ligand>
</feature>
<feature type="binding site" evidence="15">
    <location>
        <begin position="73"/>
        <end position="74"/>
    </location>
    <ligand>
        <name>ATP</name>
        <dbReference type="ChEBI" id="CHEBI:30616"/>
    </ligand>
</feature>
<sequence>MVTRIGILTSGGDAPGMNACIRAVVRASIYNGLKVTGIMRGYAGLLAGEFIPLDVGSVGDIIHRGGTILRTARSMEFMEKANQDKAATILGQAGIEGLIVVGGDGSFRGAMTFIERGIPVICIPGTIDRDIPGTEYTIGFDTAVNTVLDAINKIRDTATSHDRTNVIEVMGRSSGHIALQAGLAGGAESILVPEVPFDLDKVCLRLLRGHDRGKLHSIILVAEGVGSAVKIGENIEARTGLETRVTILGHIQRGGSPTALDRLWASRMGAQAVALLLQKKGAVMLAVEKGELVEKDLVEALQSKNELDMGLYQLSGVLSI</sequence>
<dbReference type="GO" id="GO:0005524">
    <property type="term" value="F:ATP binding"/>
    <property type="evidence" value="ECO:0007669"/>
    <property type="project" value="UniProtKB-UniRule"/>
</dbReference>
<dbReference type="PROSITE" id="PS00433">
    <property type="entry name" value="PHOSPHOFRUCTOKINASE"/>
    <property type="match status" value="1"/>
</dbReference>
<feature type="binding site" description="in other chain" evidence="15">
    <location>
        <begin position="250"/>
        <end position="253"/>
    </location>
    <ligand>
        <name>substrate</name>
        <note>ligand shared between dimeric partners</note>
    </ligand>
</feature>
<evidence type="ECO:0000256" key="12">
    <source>
        <dbReference type="ARBA" id="ARBA00022842"/>
    </source>
</evidence>